<evidence type="ECO:0000256" key="1">
    <source>
        <dbReference type="ARBA" id="ARBA00022801"/>
    </source>
</evidence>
<accession>A0ABY4LYP0</accession>
<keyword evidence="2" id="KW-0732">Signal</keyword>
<dbReference type="Proteomes" id="UP000829998">
    <property type="component" value="Chromosome"/>
</dbReference>
<dbReference type="Gene3D" id="2.140.10.30">
    <property type="entry name" value="Dipeptidylpeptidase IV, N-terminal domain"/>
    <property type="match status" value="1"/>
</dbReference>
<sequence>MLFRISFLISILAAACPLWGQAPQKSTLTEENFRLWHKLNLTGVSQDGNWLSYVKKYDGLPDTLFINKIKSSLTYNFPEGKSGRFTKGFFSCIMPDSTLKILDLNSNKSFSIRRCISYDLGSEDTRIITVMDSKKLKNIVITDNRGRILDSIYNVTEHVISDNRRYIAFVEKNGLRFSMKYYNLSTAKSQDVFESEKEIVNIIWGKTDRYLAFFSGSKTQPGTVHLIELCSGIHNSYTFKEEDSIKIFMNRKLKISHAGNRVFFDTYSLPLNTAEDQSVEIWHTNDKLIYPVKKAEESYKNYFFSVWHPEKGTFKRYGRAKETAKLSGGENYAVFFKEGLDGQEGNRYHINSIFIESLETGKRNLAVKGIMIERSRLSISPSDDKMVYYYNDAWWCYDMRSEKHISLTASIEGHWDDKIESKTQPDIYAAPVWTADGHSVLLQDKNDLWLVNLDGTSAKRITNGKERNIEFYIDRFWLNRNRVFHPYTSLQDTPVALNENLFLSASGNNKEKGYFILQNGKMPQKLFYGDFDAGQLHHTERGRYFAKVQSFDLPPSICWTDGLDKQMHTAVKSNPQHSSYRWGRSELITYRVPDGRFLKAAVLYPAGYDHSKKYPMIIKIYQSLSYQKHEYMIPSVNEETGFNPVNYTLDGYLVLLPDIGYVYGRTGISAAESVEAAVNKIKQMGIVDERRIGLIGHSFGGYEVNFIMTRSSSFAAGVSGAGVSDLTGRYFSTDNVYKGSQAWRFEGQQWRMRNSFYDAKESYYENSPIFHAETINTPLLIWCGKDDATVPASQSVALYYAMRRLKKNAVLLQYKDEDHNLTRKEAQRDLCLRVKHWFDHYLKGTKPERWIKENM</sequence>
<dbReference type="RefSeq" id="WP_248729870.1">
    <property type="nucleotide sequence ID" value="NZ_CP096829.1"/>
</dbReference>
<dbReference type="EMBL" id="CP096829">
    <property type="protein sequence ID" value="UPZ17932.1"/>
    <property type="molecule type" value="Genomic_DNA"/>
</dbReference>
<dbReference type="Pfam" id="PF00326">
    <property type="entry name" value="Peptidase_S9"/>
    <property type="match status" value="1"/>
</dbReference>
<keyword evidence="1" id="KW-0378">Hydrolase</keyword>
<protein>
    <submittedName>
        <fullName evidence="4">Prolyl oligopeptidase family serine peptidase</fullName>
    </submittedName>
</protein>
<dbReference type="PROSITE" id="PS51257">
    <property type="entry name" value="PROKAR_LIPOPROTEIN"/>
    <property type="match status" value="1"/>
</dbReference>
<evidence type="ECO:0000313" key="4">
    <source>
        <dbReference type="EMBL" id="UPZ17932.1"/>
    </source>
</evidence>
<feature type="domain" description="Peptidase S9 prolyl oligopeptidase catalytic" evidence="3">
    <location>
        <begin position="663"/>
        <end position="844"/>
    </location>
</feature>
<dbReference type="SUPFAM" id="SSF53474">
    <property type="entry name" value="alpha/beta-Hydrolases"/>
    <property type="match status" value="1"/>
</dbReference>
<dbReference type="InterPro" id="IPR001375">
    <property type="entry name" value="Peptidase_S9_cat"/>
</dbReference>
<gene>
    <name evidence="4" type="ORF">M0M44_11425</name>
</gene>
<keyword evidence="5" id="KW-1185">Reference proteome</keyword>
<dbReference type="InterPro" id="IPR029058">
    <property type="entry name" value="AB_hydrolase_fold"/>
</dbReference>
<proteinExistence type="predicted"/>
<name>A0ABY4LYP0_9FLAO</name>
<feature type="signal peptide" evidence="2">
    <location>
        <begin position="1"/>
        <end position="20"/>
    </location>
</feature>
<dbReference type="Gene3D" id="3.40.50.1820">
    <property type="entry name" value="alpha/beta hydrolase"/>
    <property type="match status" value="1"/>
</dbReference>
<organism evidence="4 5">
    <name type="scientific">Flavobacterium humidisoli</name>
    <dbReference type="NCBI Taxonomy" id="2937442"/>
    <lineage>
        <taxon>Bacteria</taxon>
        <taxon>Pseudomonadati</taxon>
        <taxon>Bacteroidota</taxon>
        <taxon>Flavobacteriia</taxon>
        <taxon>Flavobacteriales</taxon>
        <taxon>Flavobacteriaceae</taxon>
        <taxon>Flavobacterium</taxon>
    </lineage>
</organism>
<reference evidence="4 5" key="1">
    <citation type="submission" date="2022-04" db="EMBL/GenBank/DDBJ databases">
        <authorList>
            <person name="Ra J.-S."/>
            <person name="Kim S.-B."/>
        </authorList>
    </citation>
    <scope>NUCLEOTIDE SEQUENCE [LARGE SCALE GENOMIC DNA]</scope>
    <source>
        <strain evidence="4 5">MMS21-Er5</strain>
    </source>
</reference>
<evidence type="ECO:0000259" key="3">
    <source>
        <dbReference type="Pfam" id="PF00326"/>
    </source>
</evidence>
<dbReference type="SUPFAM" id="SSF82171">
    <property type="entry name" value="DPP6 N-terminal domain-like"/>
    <property type="match status" value="1"/>
</dbReference>
<dbReference type="PANTHER" id="PTHR42776:SF27">
    <property type="entry name" value="DIPEPTIDYL PEPTIDASE FAMILY MEMBER 6"/>
    <property type="match status" value="1"/>
</dbReference>
<dbReference type="PANTHER" id="PTHR42776">
    <property type="entry name" value="SERINE PEPTIDASE S9 FAMILY MEMBER"/>
    <property type="match status" value="1"/>
</dbReference>
<evidence type="ECO:0000313" key="5">
    <source>
        <dbReference type="Proteomes" id="UP000829998"/>
    </source>
</evidence>
<feature type="chain" id="PRO_5047508579" evidence="2">
    <location>
        <begin position="21"/>
        <end position="855"/>
    </location>
</feature>
<evidence type="ECO:0000256" key="2">
    <source>
        <dbReference type="SAM" id="SignalP"/>
    </source>
</evidence>